<dbReference type="EMBL" id="DAAWML010000002">
    <property type="protein sequence ID" value="HAF8477761.1"/>
    <property type="molecule type" value="Genomic_DNA"/>
</dbReference>
<dbReference type="EMBL" id="DAAWJU010000016">
    <property type="protein sequence ID" value="HAF8187086.1"/>
    <property type="molecule type" value="Genomic_DNA"/>
</dbReference>
<evidence type="ECO:0000313" key="64">
    <source>
        <dbReference type="EMBL" id="HAG3169937.1"/>
    </source>
</evidence>
<dbReference type="EMBL" id="DAAXMV010000001">
    <property type="protein sequence ID" value="HAG1692693.1"/>
    <property type="molecule type" value="Genomic_DNA"/>
</dbReference>
<evidence type="ECO:0000313" key="81">
    <source>
        <dbReference type="EMBL" id="HAG5303719.1"/>
    </source>
</evidence>
<evidence type="ECO:0000313" key="58">
    <source>
        <dbReference type="EMBL" id="HAG2731652.1"/>
    </source>
</evidence>
<dbReference type="EMBL" id="DAAYFQ010000002">
    <property type="protein sequence ID" value="HAG3995358.1"/>
    <property type="molecule type" value="Genomic_DNA"/>
</dbReference>
<evidence type="ECO:0000256" key="1">
    <source>
        <dbReference type="SAM" id="MobiDB-lite"/>
    </source>
</evidence>
<evidence type="ECO:0000313" key="52">
    <source>
        <dbReference type="EMBL" id="HAG2414638.1"/>
    </source>
</evidence>
<dbReference type="EMBL" id="DAAXVL010000001">
    <property type="protein sequence ID" value="HAG2731652.1"/>
    <property type="molecule type" value="Genomic_DNA"/>
</dbReference>
<dbReference type="EMBL" id="DAAYEV010000002">
    <property type="protein sequence ID" value="HAG3894541.1"/>
    <property type="molecule type" value="Genomic_DNA"/>
</dbReference>
<dbReference type="EMBL" id="DAAXSR010000001">
    <property type="protein sequence ID" value="HAG2414638.1"/>
    <property type="molecule type" value="Genomic_DNA"/>
</dbReference>
<evidence type="ECO:0000313" key="42">
    <source>
        <dbReference type="EMBL" id="HAG1724893.1"/>
    </source>
</evidence>
<dbReference type="EMBL" id="DAAYEO010000005">
    <property type="protein sequence ID" value="HAG3861569.1"/>
    <property type="molecule type" value="Genomic_DNA"/>
</dbReference>
<dbReference type="EMBL" id="DAAYAB010000008">
    <property type="protein sequence ID" value="HAG3315539.1"/>
    <property type="molecule type" value="Genomic_DNA"/>
</dbReference>
<dbReference type="EMBL" id="DAAXTE010000001">
    <property type="protein sequence ID" value="HAG2470883.1"/>
    <property type="molecule type" value="Genomic_DNA"/>
</dbReference>
<dbReference type="EMBL" id="DAAYQO010000007">
    <property type="protein sequence ID" value="HAG5327755.1"/>
    <property type="molecule type" value="Genomic_DNA"/>
</dbReference>
<evidence type="ECO:0000313" key="66">
    <source>
        <dbReference type="EMBL" id="HAG3240883.1"/>
    </source>
</evidence>
<dbReference type="EMBL" id="DAAWYE010000001">
    <property type="protein sequence ID" value="HAF9888482.1"/>
    <property type="molecule type" value="Genomic_DNA"/>
</dbReference>
<evidence type="ECO:0000313" key="85">
    <source>
        <dbReference type="EMBL" id="HAG5553264.1"/>
    </source>
</evidence>
<dbReference type="EMBL" id="DAAWMS010000001">
    <property type="protein sequence ID" value="HAF8472838.1"/>
    <property type="molecule type" value="Genomic_DNA"/>
</dbReference>
<evidence type="ECO:0000313" key="65">
    <source>
        <dbReference type="EMBL" id="HAG3203482.1"/>
    </source>
</evidence>
<dbReference type="EMBL" id="DAAXZM010000022">
    <property type="protein sequence ID" value="HAG3240883.1"/>
    <property type="molecule type" value="Genomic_DNA"/>
</dbReference>
<evidence type="ECO:0000313" key="23">
    <source>
        <dbReference type="EMBL" id="HAG0816164.1"/>
    </source>
</evidence>
<evidence type="ECO:0000313" key="40">
    <source>
        <dbReference type="EMBL" id="HAG1668767.1"/>
    </source>
</evidence>
<evidence type="ECO:0000313" key="11">
    <source>
        <dbReference type="EMBL" id="HAF9707660.1"/>
    </source>
</evidence>
<dbReference type="EMBL" id="DAAXWH010000001">
    <property type="protein sequence ID" value="HAG2840291.1"/>
    <property type="molecule type" value="Genomic_DNA"/>
</dbReference>
<evidence type="ECO:0000313" key="63">
    <source>
        <dbReference type="EMBL" id="HAG3136480.1"/>
    </source>
</evidence>
<evidence type="ECO:0000313" key="16">
    <source>
        <dbReference type="EMBL" id="HAG0170099.1"/>
    </source>
</evidence>
<evidence type="ECO:0000313" key="51">
    <source>
        <dbReference type="EMBL" id="HAG2382000.1"/>
    </source>
</evidence>
<dbReference type="EMBL" id="DAAWXQ010000002">
    <property type="protein sequence ID" value="HAF9784108.1"/>
    <property type="molecule type" value="Genomic_DNA"/>
</dbReference>
<dbReference type="EMBL" id="DAAXLF010000001">
    <property type="protein sequence ID" value="HAG1559250.1"/>
    <property type="molecule type" value="Genomic_DNA"/>
</dbReference>
<evidence type="ECO:0000313" key="77">
    <source>
        <dbReference type="EMBL" id="HAG4865077.1"/>
    </source>
</evidence>
<dbReference type="EMBL" id="DAAXAS010000012">
    <property type="protein sequence ID" value="HAG0191421.1"/>
    <property type="molecule type" value="Genomic_DNA"/>
</dbReference>
<name>A0A759AK32_SALER</name>
<evidence type="ECO:0000313" key="73">
    <source>
        <dbReference type="EMBL" id="HAG3995358.1"/>
    </source>
</evidence>
<evidence type="ECO:0000313" key="56">
    <source>
        <dbReference type="EMBL" id="HAG2611541.1"/>
    </source>
</evidence>
<dbReference type="EMBL" id="DAAYEH010000001">
    <property type="protein sequence ID" value="HAG3830994.1"/>
    <property type="molecule type" value="Genomic_DNA"/>
</dbReference>
<dbReference type="EMBL" id="DAAXYY010000001">
    <property type="protein sequence ID" value="HAG3169937.1"/>
    <property type="molecule type" value="Genomic_DNA"/>
</dbReference>
<evidence type="ECO:0000313" key="71">
    <source>
        <dbReference type="EMBL" id="HAG3894541.1"/>
    </source>
</evidence>
<dbReference type="EMBL" id="DAAXTX010000002">
    <property type="protein sequence ID" value="HAG2549910.1"/>
    <property type="molecule type" value="Genomic_DNA"/>
</dbReference>
<dbReference type="EMBL" id="DAAYQK010000001">
    <property type="protein sequence ID" value="HAG5311178.1"/>
    <property type="molecule type" value="Genomic_DNA"/>
</dbReference>
<evidence type="ECO:0000313" key="12">
    <source>
        <dbReference type="EMBL" id="HAF9784108.1"/>
    </source>
</evidence>
<dbReference type="EMBL" id="DAAXPR010000005">
    <property type="protein sequence ID" value="HAG2041178.1"/>
    <property type="molecule type" value="Genomic_DNA"/>
</dbReference>
<dbReference type="EMBL" id="DAAYRY010000002">
    <property type="protein sequence ID" value="HAG5503556.1"/>
    <property type="molecule type" value="Genomic_DNA"/>
</dbReference>
<proteinExistence type="predicted"/>
<evidence type="ECO:0000313" key="50">
    <source>
        <dbReference type="EMBL" id="HAG2256487.1"/>
    </source>
</evidence>
<dbReference type="EMBL" id="DAAYMY010000016">
    <property type="protein sequence ID" value="HAG4865077.1"/>
    <property type="molecule type" value="Genomic_DNA"/>
</dbReference>
<dbReference type="EMBL" id="DAAXJA010000001">
    <property type="protein sequence ID" value="HAG1217160.1"/>
    <property type="molecule type" value="Genomic_DNA"/>
</dbReference>
<dbReference type="EMBL" id="DAAWMD010000007">
    <property type="protein sequence ID" value="HAF8497969.1"/>
    <property type="molecule type" value="Genomic_DNA"/>
</dbReference>
<comment type="caution">
    <text evidence="38">The sequence shown here is derived from an EMBL/GenBank/DDBJ whole genome shotgun (WGS) entry which is preliminary data.</text>
</comment>
<evidence type="ECO:0000313" key="34">
    <source>
        <dbReference type="EMBL" id="HAG1260468.1"/>
    </source>
</evidence>
<evidence type="ECO:0000313" key="20">
    <source>
        <dbReference type="EMBL" id="HAG0435716.1"/>
    </source>
</evidence>
<dbReference type="EMBL" id="DAAXDS010000001">
    <property type="protein sequence ID" value="HAG0551431.1"/>
    <property type="molecule type" value="Genomic_DNA"/>
</dbReference>
<dbReference type="EMBL" id="DAAYHW010000001">
    <property type="protein sequence ID" value="HAG4268504.1"/>
    <property type="molecule type" value="Genomic_DNA"/>
</dbReference>
<evidence type="ECO:0000313" key="38">
    <source>
        <dbReference type="EMBL" id="HAG1559250.1"/>
    </source>
</evidence>
<evidence type="ECO:0000313" key="37">
    <source>
        <dbReference type="EMBL" id="HAG1523948.1"/>
    </source>
</evidence>
<evidence type="ECO:0000313" key="76">
    <source>
        <dbReference type="EMBL" id="HAG4340184.1"/>
    </source>
</evidence>
<evidence type="ECO:0000313" key="6">
    <source>
        <dbReference type="EMBL" id="HAF8497969.1"/>
    </source>
</evidence>
<protein>
    <submittedName>
        <fullName evidence="38">Uncharacterized protein</fullName>
    </submittedName>
</protein>
<evidence type="ECO:0000313" key="44">
    <source>
        <dbReference type="EMBL" id="HAG1754893.1"/>
    </source>
</evidence>
<evidence type="ECO:0000313" key="57">
    <source>
        <dbReference type="EMBL" id="HAG2706928.1"/>
    </source>
</evidence>
<dbReference type="EMBL" id="DAAXUM010000001">
    <property type="protein sequence ID" value="HAG2611541.1"/>
    <property type="molecule type" value="Genomic_DNA"/>
</dbReference>
<evidence type="ECO:0000313" key="59">
    <source>
        <dbReference type="EMBL" id="HAG2840291.1"/>
    </source>
</evidence>
<evidence type="ECO:0000313" key="39">
    <source>
        <dbReference type="EMBL" id="HAG1631576.1"/>
    </source>
</evidence>
<evidence type="ECO:0000313" key="17">
    <source>
        <dbReference type="EMBL" id="HAG0191421.1"/>
    </source>
</evidence>
<dbReference type="EMBL" id="DAAXRF010000002">
    <property type="protein sequence ID" value="HAG2256487.1"/>
    <property type="molecule type" value="Genomic_DNA"/>
</dbReference>
<dbReference type="EMBL" id="DAAXKJ010000001">
    <property type="protein sequence ID" value="HAG1386205.1"/>
    <property type="molecule type" value="Genomic_DNA"/>
</dbReference>
<evidence type="ECO:0000313" key="22">
    <source>
        <dbReference type="EMBL" id="HAG0807210.1"/>
    </source>
</evidence>
<evidence type="ECO:0000313" key="30">
    <source>
        <dbReference type="EMBL" id="HAG1180637.1"/>
    </source>
</evidence>
<evidence type="ECO:0000313" key="7">
    <source>
        <dbReference type="EMBL" id="HAF8653510.1"/>
    </source>
</evidence>
<evidence type="ECO:0000313" key="72">
    <source>
        <dbReference type="EMBL" id="HAG3942722.1"/>
    </source>
</evidence>
<evidence type="ECO:0000313" key="4">
    <source>
        <dbReference type="EMBL" id="HAF8472838.1"/>
    </source>
</evidence>
<dbReference type="EMBL" id="DAAXZE010000001">
    <property type="protein sequence ID" value="HAG3203482.1"/>
    <property type="molecule type" value="Genomic_DNA"/>
</dbReference>
<organism evidence="38">
    <name type="scientific">Salmonella enterica</name>
    <name type="common">Salmonella choleraesuis</name>
    <dbReference type="NCBI Taxonomy" id="28901"/>
    <lineage>
        <taxon>Bacteria</taxon>
        <taxon>Pseudomonadati</taxon>
        <taxon>Pseudomonadota</taxon>
        <taxon>Gammaproteobacteria</taxon>
        <taxon>Enterobacterales</taxon>
        <taxon>Enterobacteriaceae</taxon>
        <taxon>Salmonella</taxon>
    </lineage>
</organism>
<evidence type="ECO:0000313" key="75">
    <source>
        <dbReference type="EMBL" id="HAG4268504.1"/>
    </source>
</evidence>
<evidence type="ECO:0000313" key="10">
    <source>
        <dbReference type="EMBL" id="HAF9591318.1"/>
    </source>
</evidence>
<dbReference type="EMBL" id="DAAWJT010000001">
    <property type="protein sequence ID" value="HAF8169349.1"/>
    <property type="molecule type" value="Genomic_DNA"/>
</dbReference>
<evidence type="ECO:0000313" key="70">
    <source>
        <dbReference type="EMBL" id="HAG3861569.1"/>
    </source>
</evidence>
<evidence type="ECO:0000313" key="54">
    <source>
        <dbReference type="EMBL" id="HAG2494452.1"/>
    </source>
</evidence>
<dbReference type="EMBL" id="DAAXCT010000002">
    <property type="protein sequence ID" value="HAG0435716.1"/>
    <property type="molecule type" value="Genomic_DNA"/>
</dbReference>
<dbReference type="EMBL" id="DAAXMI010000007">
    <property type="protein sequence ID" value="HAG1631576.1"/>
    <property type="molecule type" value="Genomic_DNA"/>
</dbReference>
<dbReference type="AlphaFoldDB" id="A0A759AK32"/>
<evidence type="ECO:0000313" key="26">
    <source>
        <dbReference type="EMBL" id="HAG1042096.1"/>
    </source>
</evidence>
<dbReference type="EMBL" id="DAAXNI010000001">
    <property type="protein sequence ID" value="HAG1754893.1"/>
    <property type="molecule type" value="Genomic_DNA"/>
</dbReference>
<dbReference type="EMBL" id="DAAXAP010000001">
    <property type="protein sequence ID" value="HAG0170099.1"/>
    <property type="molecule type" value="Genomic_DNA"/>
</dbReference>
<evidence type="ECO:0000313" key="67">
    <source>
        <dbReference type="EMBL" id="HAG3315539.1"/>
    </source>
</evidence>
<dbReference type="EMBL" id="DAAXIU010000004">
    <property type="protein sequence ID" value="HAG1184710.1"/>
    <property type="molecule type" value="Genomic_DNA"/>
</dbReference>
<dbReference type="EMBL" id="DAAXSJ010000002">
    <property type="protein sequence ID" value="HAG2382000.1"/>
    <property type="molecule type" value="Genomic_DNA"/>
</dbReference>
<evidence type="ECO:0000313" key="61">
    <source>
        <dbReference type="EMBL" id="HAG2864081.1"/>
    </source>
</evidence>
<evidence type="ECO:0000313" key="27">
    <source>
        <dbReference type="EMBL" id="HAG1135757.1"/>
    </source>
</evidence>
<evidence type="ECO:0000313" key="78">
    <source>
        <dbReference type="EMBL" id="HAG4942089.1"/>
    </source>
</evidence>
<evidence type="ECO:0000313" key="2">
    <source>
        <dbReference type="EMBL" id="HAF8169349.1"/>
    </source>
</evidence>
<dbReference type="EMBL" id="DAAXMP010000001">
    <property type="protein sequence ID" value="HAG1668767.1"/>
    <property type="molecule type" value="Genomic_DNA"/>
</dbReference>
<dbReference type="EMBL" id="DAAXIF010000001">
    <property type="protein sequence ID" value="HAG1144754.1"/>
    <property type="molecule type" value="Genomic_DNA"/>
</dbReference>
<evidence type="ECO:0000313" key="47">
    <source>
        <dbReference type="EMBL" id="HAG2102183.1"/>
    </source>
</evidence>
<evidence type="ECO:0000313" key="62">
    <source>
        <dbReference type="EMBL" id="HAG2939844.1"/>
    </source>
</evidence>
<dbReference type="EMBL" id="DAAYQJ010000009">
    <property type="protein sequence ID" value="HAG5303719.1"/>
    <property type="molecule type" value="Genomic_DNA"/>
</dbReference>
<reference evidence="38" key="2">
    <citation type="submission" date="2020-02" db="EMBL/GenBank/DDBJ databases">
        <authorList>
            <consortium name="NCBI Pathogen Detection Project"/>
        </authorList>
    </citation>
    <scope>NUCLEOTIDE SEQUENCE</scope>
    <source>
        <strain evidence="55">MA.0403W21503</strain>
        <strain evidence="85">MA.0406R5706</strain>
        <strain evidence="14">MA.0504R6364</strain>
        <strain evidence="83">MA.0508T60526</strain>
        <strain evidence="66">MA.0601S56699</strain>
        <strain evidence="13">MA.0607R7365</strain>
        <strain evidence="2">MA.0607T10975</strain>
        <strain evidence="12">MA.0608W11861</strain>
        <strain evidence="84">MA.0707R8338</strain>
        <strain evidence="9">MA.0909R12109</strain>
        <strain evidence="54">MA.1009T52406</strain>
        <strain evidence="56">MA.1090801643</strain>
        <strain evidence="82">MA.1102W35039</strain>
        <strain evidence="4">MA.1103W38933</strain>
        <strain evidence="11">MA.1105R14175</strain>
        <strain evidence="10">MA.1106R14243</strain>
        <strain evidence="78">MA.1108R14469</strain>
        <strain evidence="81">MA.1109T62965</strain>
        <strain evidence="30">MA.1520/04</strain>
        <strain evidence="49">MA.AH_01/6461</strain>
        <strain evidence="41">MA.AH_03/7508</strain>
        <strain evidence="20">MA.AH_03/7605</strain>
        <strain evidence="44">MA.AH_98/4275</strain>
        <strain evidence="34">MA.AH_99/4869</strain>
        <strain evidence="23">MA.BD-OM-2006-10-007877</strain>
        <strain evidence="28">MA.BD-PM-2006-09-001090</strain>
        <strain evidence="8">MA.BD-PM-2008-09-008917</strain>
        <strain evidence="53">MA.BM_EP10/129</strain>
        <strain evidence="47">MA.BM_SE08/18</strain>
        <strain evidence="60">MA.CIT_T44</strain>
        <strain evidence="36">MA.CK_97/00011857</strain>
        <strain evidence="3">MA.DP_P27</strain>
        <strain evidence="67">MA.DP_P28</strain>
        <strain evidence="33">MA.DP_P33</strain>
        <strain evidence="79">MA.DP_R22</strain>
        <strain evidence="46">MA.DP_T107</strain>
        <strain evidence="5">MA.EB04.037</strain>
        <strain evidence="19">MA.H051340404</strain>
        <strain evidence="15">MA.H2556</strain>
        <strain evidence="65">MA.JE_S09-001064</strain>
        <strain evidence="25">MA.JE_S09-001506</strain>
        <strain evidence="75">MA.JE_S09-001710</strain>
        <strain evidence="35">MA.JE_S09-002422</strain>
        <strain evidence="69">MA.JE_S09-002427</strain>
        <strain evidence="43">MA.JE_S09-002556</strain>
        <strain evidence="50">MA.JE_S09-002557</strain>
        <strain evidence="64">MA.JE_S09-002558</strain>
        <strain evidence="59">MA.JM_01/10</strain>
        <strain evidence="57">MA.JM_03/13</strain>
        <strain evidence="6">MA.JM_03/20</strain>
        <strain evidence="27">MA.JM_05/45</strain>
        <strain evidence="52">MA.M119</strain>
        <strain evidence="61">MA.M183</strain>
        <strain evidence="17">MA.M213</strain>
        <strain evidence="21">MA.M80</strain>
        <strain evidence="40">MA.MC_04-0058</strain>
        <strain evidence="29">MA.MC_04-0287</strain>
        <strain evidence="38">MA.MC_05-0442</strain>
        <strain evidence="24">MA.MC_05-0654</strain>
        <strain evidence="72">MA.MC_05-0802</strain>
        <strain evidence="73">MA.MC_06-0054</strain>
        <strain evidence="22">MA.MC_06-0479</strain>
        <strain evidence="68">MA.MC_06-0628</strain>
        <strain evidence="71">MA.MC_07-0142</strain>
        <strain evidence="63">MA.MC_07-0698</strain>
        <strain evidence="31">MA.MC_07-0817</strain>
        <strain evidence="48">MA.MC_08-0112</strain>
        <strain evidence="62">MA.MC_08-0353</strain>
        <strain evidence="26">MA.MC_08-0678</strain>
        <strain evidence="37">MA.MC_08-0718</strain>
        <strain evidence="76">MA.MC_08-0910</strain>
        <strain evidence="51">MA.MEXSALSOHS04-42</strain>
        <strain evidence="80">MA.MEXSALYUHS01-401</strain>
        <strain evidence="16">MA.MEXSALYUHS05-75</strain>
        <strain evidence="18">MA.MEXSALYUHS05-78</strain>
        <strain evidence="7">MA.NL_G3</strain>
        <strain evidence="70">MA.NL_H4</strain>
        <strain evidence="77">MA.NL_H5</strain>
        <strain evidence="39">MA.NL_L1</strain>
        <strain evidence="45">MA.NL_O16</strain>
        <strain evidence="42">MA.NL_O9</strain>
        <strain evidence="74">MA.NL_R2</strain>
        <strain evidence="58">MA.SARA35</strain>
        <strain evidence="32">MA.SM-DU-2006-10-009282</strain>
    </source>
</reference>
<evidence type="ECO:0000313" key="3">
    <source>
        <dbReference type="EMBL" id="HAF8187086.1"/>
    </source>
</evidence>
<evidence type="ECO:0000313" key="41">
    <source>
        <dbReference type="EMBL" id="HAG1692693.1"/>
    </source>
</evidence>
<dbReference type="EMBL" id="DAAXIQ010000002">
    <property type="protein sequence ID" value="HAG1135757.1"/>
    <property type="molecule type" value="Genomic_DNA"/>
</dbReference>
<evidence type="ECO:0000313" key="18">
    <source>
        <dbReference type="EMBL" id="HAG0308975.1"/>
    </source>
</evidence>
<evidence type="ECO:0000313" key="60">
    <source>
        <dbReference type="EMBL" id="HAG2854139.1"/>
    </source>
</evidence>
<dbReference type="EMBL" id="DAAXBR010000009">
    <property type="protein sequence ID" value="HAG0308975.1"/>
    <property type="molecule type" value="Genomic_DNA"/>
</dbReference>
<evidence type="ECO:0000313" key="84">
    <source>
        <dbReference type="EMBL" id="HAG5503556.1"/>
    </source>
</evidence>
<evidence type="ECO:0000313" key="53">
    <source>
        <dbReference type="EMBL" id="HAG2470883.1"/>
    </source>
</evidence>
<dbReference type="EMBL" id="DAAXQF010000001">
    <property type="protein sequence ID" value="HAG2102183.1"/>
    <property type="molecule type" value="Genomic_DNA"/>
</dbReference>
<evidence type="ECO:0000313" key="79">
    <source>
        <dbReference type="EMBL" id="HAG5235070.1"/>
    </source>
</evidence>
<dbReference type="EMBL" id="DAAWXE010000001">
    <property type="protein sequence ID" value="HAF9707660.1"/>
    <property type="molecule type" value="Genomic_DNA"/>
</dbReference>
<dbReference type="EMBL" id="DAAWOQ010000002">
    <property type="protein sequence ID" value="HAF8760970.1"/>
    <property type="molecule type" value="Genomic_DNA"/>
</dbReference>
<dbReference type="EMBL" id="DAAYQA010000002">
    <property type="protein sequence ID" value="HAG5264214.1"/>
    <property type="molecule type" value="Genomic_DNA"/>
</dbReference>
<dbReference type="EMBL" id="DAAXWL010000001">
    <property type="protein sequence ID" value="HAG2864081.1"/>
    <property type="molecule type" value="Genomic_DNA"/>
</dbReference>
<dbReference type="EMBL" id="DAAXIS010000009">
    <property type="protein sequence ID" value="HAG1180637.1"/>
    <property type="molecule type" value="Genomic_DNA"/>
</dbReference>
<dbReference type="EMBL" id="DAAXVH010000001">
    <property type="protein sequence ID" value="HAG2706928.1"/>
    <property type="molecule type" value="Genomic_DNA"/>
</dbReference>
<evidence type="ECO:0000313" key="55">
    <source>
        <dbReference type="EMBL" id="HAG2549910.1"/>
    </source>
</evidence>
<evidence type="ECO:0000313" key="68">
    <source>
        <dbReference type="EMBL" id="HAG3323365.1"/>
    </source>
</evidence>
<evidence type="ECO:0000313" key="21">
    <source>
        <dbReference type="EMBL" id="HAG0551431.1"/>
    </source>
</evidence>
<dbReference type="EMBL" id="DAAYGB010000008">
    <property type="protein sequence ID" value="HAG4044938.1"/>
    <property type="molecule type" value="Genomic_DNA"/>
</dbReference>
<dbReference type="EMBL" id="DAAXLR010000012">
    <property type="protein sequence ID" value="HAG1523948.1"/>
    <property type="molecule type" value="Genomic_DNA"/>
</dbReference>
<dbReference type="EMBL" id="DAAXJH010000016">
    <property type="protein sequence ID" value="HAG1249479.1"/>
    <property type="molecule type" value="Genomic_DNA"/>
</dbReference>
<dbReference type="EMBL" id="DAAXIR010000001">
    <property type="protein sequence ID" value="HAG1159378.1"/>
    <property type="molecule type" value="Genomic_DNA"/>
</dbReference>
<evidence type="ECO:0000313" key="33">
    <source>
        <dbReference type="EMBL" id="HAG1249479.1"/>
    </source>
</evidence>
<evidence type="ECO:0000313" key="74">
    <source>
        <dbReference type="EMBL" id="HAG4044938.1"/>
    </source>
</evidence>
<evidence type="ECO:0000313" key="19">
    <source>
        <dbReference type="EMBL" id="HAG0377472.1"/>
    </source>
</evidence>
<evidence type="ECO:0000313" key="35">
    <source>
        <dbReference type="EMBL" id="HAG1366841.1"/>
    </source>
</evidence>
<dbReference type="EMBL" id="DAAXWI010000001">
    <property type="protein sequence ID" value="HAG2854139.1"/>
    <property type="molecule type" value="Genomic_DNA"/>
</dbReference>
<dbReference type="EMBL" id="DAAXNB010000001">
    <property type="protein sequence ID" value="HAG1726125.1"/>
    <property type="molecule type" value="Genomic_DNA"/>
</dbReference>
<evidence type="ECO:0000313" key="69">
    <source>
        <dbReference type="EMBL" id="HAG3830994.1"/>
    </source>
</evidence>
<evidence type="ECO:0000313" key="28">
    <source>
        <dbReference type="EMBL" id="HAG1144754.1"/>
    </source>
</evidence>
<dbReference type="EMBL" id="DAAYPV010000001">
    <property type="protein sequence ID" value="HAG5235070.1"/>
    <property type="molecule type" value="Genomic_DNA"/>
</dbReference>
<dbReference type="EMBL" id="DAAWYY010000001">
    <property type="protein sequence ID" value="HAF9917463.1"/>
    <property type="molecule type" value="Genomic_DNA"/>
</dbReference>
<dbReference type="EMBL" id="DAAXXB010000001">
    <property type="protein sequence ID" value="HAG2939844.1"/>
    <property type="molecule type" value="Genomic_DNA"/>
</dbReference>
<reference evidence="38" key="1">
    <citation type="journal article" date="2018" name="Genome Biol.">
        <title>SKESA: strategic k-mer extension for scrupulous assemblies.</title>
        <authorList>
            <person name="Souvorov A."/>
            <person name="Agarwala R."/>
            <person name="Lipman D.J."/>
        </authorList>
    </citation>
    <scope>NUCLEOTIDE SEQUENCE</scope>
    <source>
        <strain evidence="55">MA.0403W21503</strain>
        <strain evidence="85">MA.0406R5706</strain>
        <strain evidence="14">MA.0504R6364</strain>
        <strain evidence="83">MA.0508T60526</strain>
        <strain evidence="66">MA.0601S56699</strain>
        <strain evidence="13">MA.0607R7365</strain>
        <strain evidence="2">MA.0607T10975</strain>
        <strain evidence="12">MA.0608W11861</strain>
        <strain evidence="84">MA.0707R8338</strain>
        <strain evidence="9">MA.0909R12109</strain>
        <strain evidence="54">MA.1009T52406</strain>
        <strain evidence="56">MA.1090801643</strain>
        <strain evidence="82">MA.1102W35039</strain>
        <strain evidence="4">MA.1103W38933</strain>
        <strain evidence="11">MA.1105R14175</strain>
        <strain evidence="10">MA.1106R14243</strain>
        <strain evidence="78">MA.1108R14469</strain>
        <strain evidence="81">MA.1109T62965</strain>
        <strain evidence="30">MA.1520/04</strain>
        <strain evidence="49">MA.AH_01/6461</strain>
        <strain evidence="41">MA.AH_03/7508</strain>
        <strain evidence="20">MA.AH_03/7605</strain>
        <strain evidence="44">MA.AH_98/4275</strain>
        <strain evidence="34">MA.AH_99/4869</strain>
        <strain evidence="23">MA.BD-OM-2006-10-007877</strain>
        <strain evidence="28">MA.BD-PM-2006-09-001090</strain>
        <strain evidence="8">MA.BD-PM-2008-09-008917</strain>
        <strain evidence="53">MA.BM_EP10/129</strain>
        <strain evidence="47">MA.BM_SE08/18</strain>
        <strain evidence="60">MA.CIT_T44</strain>
        <strain evidence="36">MA.CK_97/00011857</strain>
        <strain evidence="3">MA.DP_P27</strain>
        <strain evidence="67">MA.DP_P28</strain>
        <strain evidence="33">MA.DP_P33</strain>
        <strain evidence="79">MA.DP_R22</strain>
        <strain evidence="46">MA.DP_T107</strain>
        <strain evidence="5">MA.EB04.037</strain>
        <strain evidence="19">MA.H051340404</strain>
        <strain evidence="15">MA.H2556</strain>
        <strain evidence="65">MA.JE_S09-001064</strain>
        <strain evidence="25">MA.JE_S09-001506</strain>
        <strain evidence="75">MA.JE_S09-001710</strain>
        <strain evidence="35">MA.JE_S09-002422</strain>
        <strain evidence="69">MA.JE_S09-002427</strain>
        <strain evidence="43">MA.JE_S09-002556</strain>
        <strain evidence="50">MA.JE_S09-002557</strain>
        <strain evidence="64">MA.JE_S09-002558</strain>
        <strain evidence="59">MA.JM_01/10</strain>
        <strain evidence="57">MA.JM_03/13</strain>
        <strain evidence="6">MA.JM_03/20</strain>
        <strain evidence="27">MA.JM_05/45</strain>
        <strain evidence="52">MA.M119</strain>
        <strain evidence="61">MA.M183</strain>
        <strain evidence="17">MA.M213</strain>
        <strain evidence="21">MA.M80</strain>
        <strain evidence="40">MA.MC_04-0058</strain>
        <strain evidence="29">MA.MC_04-0287</strain>
        <strain evidence="38">MA.MC_05-0442</strain>
        <strain evidence="24">MA.MC_05-0654</strain>
        <strain evidence="72">MA.MC_05-0802</strain>
        <strain evidence="73">MA.MC_06-0054</strain>
        <strain evidence="22">MA.MC_06-0479</strain>
        <strain evidence="68">MA.MC_06-0628</strain>
        <strain evidence="71">MA.MC_07-0142</strain>
        <strain evidence="63">MA.MC_07-0698</strain>
        <strain evidence="31">MA.MC_07-0817</strain>
        <strain evidence="48">MA.MC_08-0112</strain>
        <strain evidence="62">MA.MC_08-0353</strain>
        <strain evidence="26">MA.MC_08-0678</strain>
        <strain evidence="37">MA.MC_08-0718</strain>
        <strain evidence="76">MA.MC_08-0910</strain>
        <strain evidence="51">MA.MEXSALSOHS04-42</strain>
        <strain evidence="80">MA.MEXSALYUHS01-401</strain>
        <strain evidence="16">MA.MEXSALYUHS05-75</strain>
        <strain evidence="18">MA.MEXSALYUHS05-78</strain>
        <strain evidence="7">MA.NL_G3</strain>
        <strain evidence="70">MA.NL_H4</strain>
        <strain evidence="77">MA.NL_H5</strain>
        <strain evidence="39">MA.NL_L1</strain>
        <strain evidence="45">MA.NL_O16</strain>
        <strain evidence="42">MA.NL_O9</strain>
        <strain evidence="74">MA.NL_R2</strain>
        <strain evidence="58">MA.SARA35</strain>
        <strain evidence="32">MA.SM-DU-2006-10-009282</strain>
    </source>
</reference>
<dbReference type="EMBL" id="DAAXHP010000011">
    <property type="protein sequence ID" value="HAG1042096.1"/>
    <property type="molecule type" value="Genomic_DNA"/>
</dbReference>
<evidence type="ECO:0000313" key="83">
    <source>
        <dbReference type="EMBL" id="HAG5327755.1"/>
    </source>
</evidence>
<dbReference type="EMBL" id="DAAWQL010000001">
    <property type="protein sequence ID" value="HAF8975837.1"/>
    <property type="molecule type" value="Genomic_DNA"/>
</dbReference>
<dbReference type="EMBL" id="DAAXAE010000001">
    <property type="protein sequence ID" value="HAG0118267.1"/>
    <property type="molecule type" value="Genomic_DNA"/>
</dbReference>
<dbReference type="EMBL" id="DAAYSJ010000007">
    <property type="protein sequence ID" value="HAG5553264.1"/>
    <property type="molecule type" value="Genomic_DNA"/>
</dbReference>
<dbReference type="EMBL" id="DAAYAC010000002">
    <property type="protein sequence ID" value="HAG3323365.1"/>
    <property type="molecule type" value="Genomic_DNA"/>
</dbReference>
<evidence type="ECO:0000313" key="36">
    <source>
        <dbReference type="EMBL" id="HAG1386205.1"/>
    </source>
</evidence>
<evidence type="ECO:0000313" key="82">
    <source>
        <dbReference type="EMBL" id="HAG5311178.1"/>
    </source>
</evidence>
<evidence type="ECO:0000313" key="13">
    <source>
        <dbReference type="EMBL" id="HAF9888482.1"/>
    </source>
</evidence>
<dbReference type="EMBL" id="DAAXFN010000001">
    <property type="protein sequence ID" value="HAG0816164.1"/>
    <property type="molecule type" value="Genomic_DNA"/>
</dbReference>
<dbReference type="EMBL" id="DAAXNC010000021">
    <property type="protein sequence ID" value="HAG1724893.1"/>
    <property type="molecule type" value="Genomic_DNA"/>
</dbReference>
<evidence type="ECO:0000313" key="31">
    <source>
        <dbReference type="EMBL" id="HAG1184710.1"/>
    </source>
</evidence>
<dbReference type="EMBL" id="DAAWNR010000005">
    <property type="protein sequence ID" value="HAF8653510.1"/>
    <property type="molecule type" value="Genomic_DNA"/>
</dbReference>
<gene>
    <name evidence="5" type="ORF">G5U56_000702</name>
    <name evidence="9" type="ORF">G5U57_000060</name>
    <name evidence="4" type="ORF">G5U78_000544</name>
    <name evidence="8" type="ORF">G5U97_000656</name>
    <name evidence="6" type="ORF">G5V30_002306</name>
    <name evidence="7" type="ORF">G5V39_001604</name>
    <name evidence="66" type="ORF">G8042_004490</name>
    <name evidence="65" type="ORF">G8073_000111</name>
    <name evidence="64" type="ORF">G8074_000203</name>
    <name evidence="63" type="ORF">G8081_000625</name>
    <name evidence="72" type="ORF">G8171_000724</name>
    <name evidence="69" type="ORF">G8174_000002</name>
    <name evidence="70" type="ORF">G8361_001642</name>
    <name evidence="73" type="ORF">G8380_000700</name>
    <name evidence="71" type="ORF">G8383_000658</name>
    <name evidence="74" type="ORF">G8407_002666</name>
    <name evidence="75" type="ORF">G8469_000001</name>
    <name evidence="76" type="ORF">G8510_000738</name>
    <name evidence="3" type="ORF">G8691_003685</name>
    <name evidence="78" type="ORF">G8716_000724</name>
    <name evidence="2" type="ORF">G8728_000204</name>
    <name evidence="79" type="ORF">G8732_000002</name>
    <name evidence="77" type="ORF">G8733_003661</name>
    <name evidence="10" type="ORF">G8O34_000581</name>
    <name evidence="15" type="ORF">G8O73_000202</name>
    <name evidence="18" type="ORF">G8P47_002810</name>
    <name evidence="83" type="ORF">G8P91_002250</name>
    <name evidence="85" type="ORF">G8Q25_002455</name>
    <name evidence="14" type="ORF">G8Q28_000739</name>
    <name evidence="84" type="ORF">G8Q54_000658</name>
    <name evidence="21" type="ORF">G8Q85_000204</name>
    <name evidence="12" type="ORF">G8R55_000709</name>
    <name evidence="32" type="ORF">G8R60_000202</name>
    <name evidence="16" type="ORF">G8R65_000822</name>
    <name evidence="19" type="ORF">G8S41_000204</name>
    <name evidence="81" type="ORF">G8S44_002435</name>
    <name evidence="13" type="ORF">G8S46_000533</name>
    <name evidence="82" type="ORF">G8T13_000002</name>
    <name evidence="11" type="ORF">G8T16_000737</name>
    <name evidence="43" type="ORF">G8T50_000002</name>
    <name evidence="17" type="ORF">G8T94_003519</name>
    <name evidence="80" type="ORF">G8U00_000594</name>
    <name evidence="25" type="ORF">G8U17_000202</name>
    <name evidence="20" type="ORF">G8U39_000682</name>
    <name evidence="55" type="ORF">G8U46_000658</name>
    <name evidence="26" type="ORF">G8U54_003340</name>
    <name evidence="28" type="ORF">G8U59_000002</name>
    <name evidence="24" type="ORF">G8U60_000001</name>
    <name evidence="22" type="ORF">G8U79_000650</name>
    <name evidence="23" type="ORF">G8U84_000001</name>
    <name evidence="42" type="ORF">G8U85_003504</name>
    <name evidence="30" type="ORF">G8V45_002238</name>
    <name evidence="33" type="ORF">G8V50_003739</name>
    <name evidence="39" type="ORF">G8V51_001524</name>
    <name evidence="31" type="ORF">G8V74_001596</name>
    <name evidence="36" type="ORF">G8V79_000202</name>
    <name evidence="34" type="ORF">G8V86_000204</name>
    <name evidence="27" type="ORF">G8V89_000649</name>
    <name evidence="52" type="ORF">G8W04_000062</name>
    <name evidence="35" type="ORF">G8W06_000204</name>
    <name evidence="53" type="ORF">G8W15_000738</name>
    <name evidence="47" type="ORF">G8W19_000001</name>
    <name evidence="29" type="ORF">G8W30_000202</name>
    <name evidence="44" type="ORF">G8W36_000002</name>
    <name evidence="41" type="ORF">G8W37_000255</name>
    <name evidence="40" type="ORF">G8W49_000204</name>
    <name evidence="37" type="ORF">G8X44_003763</name>
    <name evidence="38" type="ORF">G8X60_000724</name>
    <name evidence="45" type="ORF">G8Y34_001390</name>
    <name evidence="67" type="ORF">G8Y51_002621</name>
    <name evidence="54" type="ORF">G8Y52_000205</name>
    <name evidence="48" type="ORF">G8Y60_000739</name>
    <name evidence="46" type="ORF">G8Y70_002622</name>
    <name evidence="51" type="ORF">G8Y90_001196</name>
    <name evidence="60" type="ORF">G8Z05_000202</name>
    <name evidence="61" type="ORF">G8Z15_000638</name>
    <name evidence="49" type="ORF">G8Z16_000748</name>
    <name evidence="59" type="ORF">G8Z41_000587</name>
    <name evidence="58" type="ORF">G8Z46_000535</name>
    <name evidence="50" type="ORF">G8Z47_000531</name>
    <name evidence="62" type="ORF">G8Z62_000001</name>
    <name evidence="68" type="ORF">G8Z70_000733</name>
    <name evidence="57" type="ORF">G8Z75_000062</name>
    <name evidence="56" type="ORF">G8Z96_000204</name>
</gene>
<evidence type="ECO:0000313" key="46">
    <source>
        <dbReference type="EMBL" id="HAG2090256.1"/>
    </source>
</evidence>
<evidence type="ECO:0000313" key="24">
    <source>
        <dbReference type="EMBL" id="HAG0887581.1"/>
    </source>
</evidence>
<feature type="compositionally biased region" description="Basic residues" evidence="1">
    <location>
        <begin position="34"/>
        <end position="46"/>
    </location>
</feature>
<feature type="region of interest" description="Disordered" evidence="1">
    <location>
        <begin position="1"/>
        <end position="46"/>
    </location>
</feature>
<dbReference type="EMBL" id="DAAXKG010000001">
    <property type="protein sequence ID" value="HAG1366841.1"/>
    <property type="molecule type" value="Genomic_DNA"/>
</dbReference>
<dbReference type="EMBL" id="DAAYFD010000001">
    <property type="protein sequence ID" value="HAG3942722.1"/>
    <property type="molecule type" value="Genomic_DNA"/>
</dbReference>
<sequence length="46" mass="5239">MRSFYQGSIRAQRESVAAGNDPKGEARSAESSFPHHHHSRRVSYPR</sequence>
<evidence type="ECO:0000313" key="48">
    <source>
        <dbReference type="EMBL" id="HAG2107870.1"/>
    </source>
</evidence>
<dbReference type="EMBL" id="DAAXTM010000001">
    <property type="protein sequence ID" value="HAG2494452.1"/>
    <property type="molecule type" value="Genomic_DNA"/>
</dbReference>
<dbReference type="EMBL" id="DAAXYR010000002">
    <property type="protein sequence ID" value="HAG3136480.1"/>
    <property type="molecule type" value="Genomic_DNA"/>
</dbReference>
<dbReference type="EMBL" id="DAAXGJ010000001">
    <property type="protein sequence ID" value="HAG0887581.1"/>
    <property type="molecule type" value="Genomic_DNA"/>
</dbReference>
<evidence type="ECO:0000313" key="29">
    <source>
        <dbReference type="EMBL" id="HAG1159378.1"/>
    </source>
</evidence>
<dbReference type="EMBL" id="DAAWVX010000002">
    <property type="protein sequence ID" value="HAF9591318.1"/>
    <property type="molecule type" value="Genomic_DNA"/>
</dbReference>
<dbReference type="EMBL" id="DAAXCG010000001">
    <property type="protein sequence ID" value="HAG0377472.1"/>
    <property type="molecule type" value="Genomic_DNA"/>
</dbReference>
<evidence type="ECO:0000313" key="43">
    <source>
        <dbReference type="EMBL" id="HAG1726125.1"/>
    </source>
</evidence>
<evidence type="ECO:0000313" key="49">
    <source>
        <dbReference type="EMBL" id="HAG2251840.1"/>
    </source>
</evidence>
<dbReference type="EMBL" id="DAAXQB010000008">
    <property type="protein sequence ID" value="HAG2090256.1"/>
    <property type="molecule type" value="Genomic_DNA"/>
</dbReference>
<evidence type="ECO:0000313" key="45">
    <source>
        <dbReference type="EMBL" id="HAG2041178.1"/>
    </source>
</evidence>
<dbReference type="EMBL" id="DAAXRM010000001">
    <property type="protein sequence ID" value="HAG2251840.1"/>
    <property type="molecule type" value="Genomic_DNA"/>
</dbReference>
<evidence type="ECO:0000313" key="9">
    <source>
        <dbReference type="EMBL" id="HAF8975837.1"/>
    </source>
</evidence>
<evidence type="ECO:0000313" key="80">
    <source>
        <dbReference type="EMBL" id="HAG5264214.1"/>
    </source>
</evidence>
<dbReference type="EMBL" id="DAAXJJ010000001">
    <property type="protein sequence ID" value="HAG1260468.1"/>
    <property type="molecule type" value="Genomic_DNA"/>
</dbReference>
<dbReference type="EMBL" id="DAAYNE010000001">
    <property type="protein sequence ID" value="HAG4942089.1"/>
    <property type="molecule type" value="Genomic_DNA"/>
</dbReference>
<evidence type="ECO:0000313" key="5">
    <source>
        <dbReference type="EMBL" id="HAF8477761.1"/>
    </source>
</evidence>
<dbReference type="EMBL" id="DAAYIL010000001">
    <property type="protein sequence ID" value="HAG4340184.1"/>
    <property type="molecule type" value="Genomic_DNA"/>
</dbReference>
<dbReference type="EMBL" id="DAAXHL010000001">
    <property type="protein sequence ID" value="HAG1015250.1"/>
    <property type="molecule type" value="Genomic_DNA"/>
</dbReference>
<dbReference type="EMBL" id="DAAXQE010000001">
    <property type="protein sequence ID" value="HAG2107870.1"/>
    <property type="molecule type" value="Genomic_DNA"/>
</dbReference>
<accession>A0A759AK32</accession>
<evidence type="ECO:0000313" key="25">
    <source>
        <dbReference type="EMBL" id="HAG1015250.1"/>
    </source>
</evidence>
<evidence type="ECO:0000313" key="15">
    <source>
        <dbReference type="EMBL" id="HAG0118267.1"/>
    </source>
</evidence>
<evidence type="ECO:0000313" key="32">
    <source>
        <dbReference type="EMBL" id="HAG1217160.1"/>
    </source>
</evidence>
<dbReference type="EMBL" id="DAAXFR010000002">
    <property type="protein sequence ID" value="HAG0807210.1"/>
    <property type="molecule type" value="Genomic_DNA"/>
</dbReference>
<evidence type="ECO:0000313" key="14">
    <source>
        <dbReference type="EMBL" id="HAF9917463.1"/>
    </source>
</evidence>
<evidence type="ECO:0000313" key="8">
    <source>
        <dbReference type="EMBL" id="HAF8760970.1"/>
    </source>
</evidence>